<dbReference type="PIRSF" id="PIRSF003113">
    <property type="entry name" value="BolA"/>
    <property type="match status" value="1"/>
</dbReference>
<dbReference type="Proteomes" id="UP001230188">
    <property type="component" value="Unassembled WGS sequence"/>
</dbReference>
<dbReference type="InterPro" id="IPR050961">
    <property type="entry name" value="BolA/IbaG_stress_morph_reg"/>
</dbReference>
<keyword evidence="5" id="KW-1185">Reference proteome</keyword>
<sequence length="103" mass="11565">MFHGPRQAWVEARLRERFTPTHLEVVNESHGPKENESHFFACIVSEEFEGKKALDRHRLVNAALQNPDGTLPFHALRIAAKTPAQWDADSRVPPAPRCAGGDK</sequence>
<dbReference type="PANTHER" id="PTHR46229:SF2">
    <property type="entry name" value="BOLA-LIKE PROTEIN 1"/>
    <property type="match status" value="1"/>
</dbReference>
<dbReference type="Pfam" id="PF01722">
    <property type="entry name" value="BolA"/>
    <property type="match status" value="1"/>
</dbReference>
<evidence type="ECO:0000256" key="1">
    <source>
        <dbReference type="ARBA" id="ARBA00005578"/>
    </source>
</evidence>
<name>A0AAD7UM01_9STRA</name>
<gene>
    <name evidence="4" type="ORF">CTAYLR_009288</name>
</gene>
<accession>A0AAD7UM01</accession>
<dbReference type="SUPFAM" id="SSF82657">
    <property type="entry name" value="BolA-like"/>
    <property type="match status" value="1"/>
</dbReference>
<proteinExistence type="inferred from homology"/>
<evidence type="ECO:0008006" key="6">
    <source>
        <dbReference type="Google" id="ProtNLM"/>
    </source>
</evidence>
<dbReference type="EMBL" id="JAQMWT010000141">
    <property type="protein sequence ID" value="KAJ8609340.1"/>
    <property type="molecule type" value="Genomic_DNA"/>
</dbReference>
<dbReference type="AlphaFoldDB" id="A0AAD7UM01"/>
<dbReference type="Gene3D" id="3.10.20.90">
    <property type="entry name" value="Phosphatidylinositol 3-kinase Catalytic Subunit, Chain A, domain 1"/>
    <property type="match status" value="1"/>
</dbReference>
<dbReference type="InterPro" id="IPR036065">
    <property type="entry name" value="BolA-like_sf"/>
</dbReference>
<dbReference type="GO" id="GO:0005739">
    <property type="term" value="C:mitochondrion"/>
    <property type="evidence" value="ECO:0007669"/>
    <property type="project" value="TreeGrafter"/>
</dbReference>
<dbReference type="InterPro" id="IPR002634">
    <property type="entry name" value="BolA"/>
</dbReference>
<evidence type="ECO:0000256" key="2">
    <source>
        <dbReference type="RuleBase" id="RU003860"/>
    </source>
</evidence>
<evidence type="ECO:0000313" key="4">
    <source>
        <dbReference type="EMBL" id="KAJ8609340.1"/>
    </source>
</evidence>
<organism evidence="4 5">
    <name type="scientific">Chrysophaeum taylorii</name>
    <dbReference type="NCBI Taxonomy" id="2483200"/>
    <lineage>
        <taxon>Eukaryota</taxon>
        <taxon>Sar</taxon>
        <taxon>Stramenopiles</taxon>
        <taxon>Ochrophyta</taxon>
        <taxon>Pelagophyceae</taxon>
        <taxon>Pelagomonadales</taxon>
        <taxon>Pelagomonadaceae</taxon>
        <taxon>Chrysophaeum</taxon>
    </lineage>
</organism>
<reference evidence="4" key="1">
    <citation type="submission" date="2023-01" db="EMBL/GenBank/DDBJ databases">
        <title>Metagenome sequencing of chrysophaentin producing Chrysophaeum taylorii.</title>
        <authorList>
            <person name="Davison J."/>
            <person name="Bewley C."/>
        </authorList>
    </citation>
    <scope>NUCLEOTIDE SEQUENCE</scope>
    <source>
        <strain evidence="4">NIES-1699</strain>
    </source>
</reference>
<feature type="region of interest" description="Disordered" evidence="3">
    <location>
        <begin position="84"/>
        <end position="103"/>
    </location>
</feature>
<comment type="caution">
    <text evidence="4">The sequence shown here is derived from an EMBL/GenBank/DDBJ whole genome shotgun (WGS) entry which is preliminary data.</text>
</comment>
<comment type="similarity">
    <text evidence="1 2">Belongs to the BolA/IbaG family.</text>
</comment>
<evidence type="ECO:0000256" key="3">
    <source>
        <dbReference type="SAM" id="MobiDB-lite"/>
    </source>
</evidence>
<protein>
    <recommendedName>
        <fullName evidence="6">BolA-like protein</fullName>
    </recommendedName>
</protein>
<evidence type="ECO:0000313" key="5">
    <source>
        <dbReference type="Proteomes" id="UP001230188"/>
    </source>
</evidence>
<dbReference type="PANTHER" id="PTHR46229">
    <property type="entry name" value="BOLA TRANSCRIPTION REGULATOR"/>
    <property type="match status" value="1"/>
</dbReference>